<organism evidence="2 3">
    <name type="scientific">Brytella acorum</name>
    <dbReference type="NCBI Taxonomy" id="2959299"/>
    <lineage>
        <taxon>Bacteria</taxon>
        <taxon>Pseudomonadati</taxon>
        <taxon>Pseudomonadota</taxon>
        <taxon>Alphaproteobacteria</taxon>
        <taxon>Acetobacterales</taxon>
        <taxon>Acetobacteraceae</taxon>
        <taxon>Brytella</taxon>
    </lineage>
</organism>
<keyword evidence="3" id="KW-1185">Reference proteome</keyword>
<comment type="caution">
    <text evidence="2">The sequence shown here is derived from an EMBL/GenBank/DDBJ whole genome shotgun (WGS) entry which is preliminary data.</text>
</comment>
<dbReference type="PROSITE" id="PS51352">
    <property type="entry name" value="THIOREDOXIN_2"/>
    <property type="match status" value="1"/>
</dbReference>
<proteinExistence type="predicted"/>
<dbReference type="InterPro" id="IPR050553">
    <property type="entry name" value="Thioredoxin_ResA/DsbE_sf"/>
</dbReference>
<name>A0AA35VDK0_9PROT</name>
<dbReference type="EMBL" id="CATKSH010000013">
    <property type="protein sequence ID" value="CAI9121313.1"/>
    <property type="molecule type" value="Genomic_DNA"/>
</dbReference>
<dbReference type="InterPro" id="IPR013740">
    <property type="entry name" value="Redoxin"/>
</dbReference>
<dbReference type="GO" id="GO:0016491">
    <property type="term" value="F:oxidoreductase activity"/>
    <property type="evidence" value="ECO:0007669"/>
    <property type="project" value="InterPro"/>
</dbReference>
<dbReference type="CDD" id="cd02966">
    <property type="entry name" value="TlpA_like_family"/>
    <property type="match status" value="1"/>
</dbReference>
<feature type="domain" description="Thioredoxin" evidence="1">
    <location>
        <begin position="47"/>
        <end position="211"/>
    </location>
</feature>
<dbReference type="Pfam" id="PF08534">
    <property type="entry name" value="Redoxin"/>
    <property type="match status" value="1"/>
</dbReference>
<evidence type="ECO:0000259" key="1">
    <source>
        <dbReference type="PROSITE" id="PS51352"/>
    </source>
</evidence>
<reference evidence="2" key="1">
    <citation type="submission" date="2023-03" db="EMBL/GenBank/DDBJ databases">
        <authorList>
            <person name="Cleenwerck I."/>
        </authorList>
    </citation>
    <scope>NUCLEOTIDE SEQUENCE</scope>
    <source>
        <strain evidence="2">LMG 32879</strain>
    </source>
</reference>
<accession>A0AA35VDK0</accession>
<protein>
    <submittedName>
        <fullName evidence="2">TlpA disulfide reductase family protein</fullName>
    </submittedName>
</protein>
<dbReference type="PANTHER" id="PTHR42852:SF13">
    <property type="entry name" value="PROTEIN DIPZ"/>
    <property type="match status" value="1"/>
</dbReference>
<evidence type="ECO:0000313" key="2">
    <source>
        <dbReference type="EMBL" id="CAI9121313.1"/>
    </source>
</evidence>
<dbReference type="SUPFAM" id="SSF52833">
    <property type="entry name" value="Thioredoxin-like"/>
    <property type="match status" value="1"/>
</dbReference>
<sequence length="212" mass="22822">MEHTIKRRTILSGVGAAAFSLGARRALAAPADSEKIPGFTPEVFGRLATPRPLPTAFIQDEQGRDIPLSHWLGAPFILHFWATWCPPCIAELPGVDAVARAFGASSPVIVPVAVRGSTAVKVRGFYGKHGITSLPVYVDPVSALLIETADQDALTQASKQSDPDWSKHPVSRQGIPRTIVVDASGRIVAENLGEMRWDPDSVRRTVAQLTRS</sequence>
<dbReference type="InterPro" id="IPR036249">
    <property type="entry name" value="Thioredoxin-like_sf"/>
</dbReference>
<dbReference type="Proteomes" id="UP001176960">
    <property type="component" value="Unassembled WGS sequence"/>
</dbReference>
<dbReference type="RefSeq" id="WP_289842783.1">
    <property type="nucleotide sequence ID" value="NZ_CATKSH010000013.1"/>
</dbReference>
<evidence type="ECO:0000313" key="3">
    <source>
        <dbReference type="Proteomes" id="UP001176960"/>
    </source>
</evidence>
<dbReference type="Gene3D" id="3.40.30.10">
    <property type="entry name" value="Glutaredoxin"/>
    <property type="match status" value="1"/>
</dbReference>
<gene>
    <name evidence="2" type="ORF">LMG32879_002160</name>
</gene>
<dbReference type="InterPro" id="IPR013766">
    <property type="entry name" value="Thioredoxin_domain"/>
</dbReference>
<dbReference type="AlphaFoldDB" id="A0AA35VDK0"/>
<dbReference type="PANTHER" id="PTHR42852">
    <property type="entry name" value="THIOL:DISULFIDE INTERCHANGE PROTEIN DSBE"/>
    <property type="match status" value="1"/>
</dbReference>